<protein>
    <submittedName>
        <fullName evidence="2">Uncharacterized protein</fullName>
    </submittedName>
</protein>
<dbReference type="InterPro" id="IPR025890">
    <property type="entry name" value="Abhydrolase_bac"/>
</dbReference>
<dbReference type="InterPro" id="IPR029058">
    <property type="entry name" value="AB_hydrolase_fold"/>
</dbReference>
<dbReference type="PANTHER" id="PTHR22946:SF8">
    <property type="entry name" value="ACETYL XYLAN ESTERASE DOMAIN-CONTAINING PROTEIN"/>
    <property type="match status" value="1"/>
</dbReference>
<dbReference type="EMBL" id="NIDE01000004">
    <property type="protein sequence ID" value="OWK43146.1"/>
    <property type="molecule type" value="Genomic_DNA"/>
</dbReference>
<dbReference type="SUPFAM" id="SSF53474">
    <property type="entry name" value="alpha/beta-Hydrolases"/>
    <property type="match status" value="2"/>
</dbReference>
<dbReference type="Proteomes" id="UP000214646">
    <property type="component" value="Unassembled WGS sequence"/>
</dbReference>
<dbReference type="Gene3D" id="3.40.50.1820">
    <property type="entry name" value="alpha/beta hydrolase"/>
    <property type="match status" value="2"/>
</dbReference>
<reference evidence="3" key="1">
    <citation type="submission" date="2017-06" db="EMBL/GenBank/DDBJ databases">
        <title>Genome analysis of Fimbriiglobus ruber SP5, the first member of the order Planctomycetales with confirmed chitinolytic capability.</title>
        <authorList>
            <person name="Ravin N.V."/>
            <person name="Rakitin A.L."/>
            <person name="Ivanova A.A."/>
            <person name="Beletsky A.V."/>
            <person name="Kulichevskaya I.S."/>
            <person name="Mardanov A.V."/>
            <person name="Dedysh S.N."/>
        </authorList>
    </citation>
    <scope>NUCLEOTIDE SEQUENCE [LARGE SCALE GENOMIC DNA]</scope>
    <source>
        <strain evidence="3">SP5</strain>
    </source>
</reference>
<dbReference type="RefSeq" id="WP_088254039.1">
    <property type="nucleotide sequence ID" value="NZ_NIDE01000004.1"/>
</dbReference>
<dbReference type="PANTHER" id="PTHR22946">
    <property type="entry name" value="DIENELACTONE HYDROLASE DOMAIN-CONTAINING PROTEIN-RELATED"/>
    <property type="match status" value="1"/>
</dbReference>
<evidence type="ECO:0000313" key="3">
    <source>
        <dbReference type="Proteomes" id="UP000214646"/>
    </source>
</evidence>
<gene>
    <name evidence="2" type="ORF">FRUB_02745</name>
</gene>
<keyword evidence="3" id="KW-1185">Reference proteome</keyword>
<organism evidence="2 3">
    <name type="scientific">Fimbriiglobus ruber</name>
    <dbReference type="NCBI Taxonomy" id="1908690"/>
    <lineage>
        <taxon>Bacteria</taxon>
        <taxon>Pseudomonadati</taxon>
        <taxon>Planctomycetota</taxon>
        <taxon>Planctomycetia</taxon>
        <taxon>Gemmatales</taxon>
        <taxon>Gemmataceae</taxon>
        <taxon>Fimbriiglobus</taxon>
    </lineage>
</organism>
<dbReference type="OrthoDB" id="244125at2"/>
<dbReference type="AlphaFoldDB" id="A0A225DZF6"/>
<feature type="compositionally biased region" description="Basic and acidic residues" evidence="1">
    <location>
        <begin position="358"/>
        <end position="378"/>
    </location>
</feature>
<proteinExistence type="predicted"/>
<comment type="caution">
    <text evidence="2">The sequence shown here is derived from an EMBL/GenBank/DDBJ whole genome shotgun (WGS) entry which is preliminary data.</text>
</comment>
<sequence length="693" mass="75578">MYRLLVLVLVLVLVVVLPPLGQTADPPPGQQYLDFIKKQAATLRAADKPPASRDEWQKQRDELRKNLLAAWGGFPTEKYPLDVKKLGELKRDGYRVEKLIFQTLPGVWMTANSYVPDKPGKLPAILQVHGHWRGAKQDPVVQSRCIGAAKLGFFVLCVDAFGAGERAIGTALGEYHGEMTAATLFPIGRPLSGIQVYENMRAVDYLQTRPEVDGDKIGITGASGGGNQTMYAGAFDERFKCVVPVCSVGNYQAYLGAACCMCEVVPGAFKFTEEGNILGLVAPRGLMVISATRDAFQFSVGEAKKSLAAAEPIFKLYGKPGHIRHAIFDSGHDYSKAMREEMYGWMTLHLKGQGDGSPVKEPEFKTENPEDLRCFPGDSRPKDWMTLPRFAASEGKKLVAAVPVPKTADEWTTEAEKRRTVLREKVLGGFPDAQPTSKYREGFEELTIFDYVTEPGLKTELWYQYDQKAPKGTRPLVVLLSLENSHAPGLEKLEKEVRAAGWGVLTFDLRSTGKLALASEKVGRAPDHNSAEWGLWTGRPLLGQWVFEVRQLLTKWLPADGKPPQHDVIVIGEGQAGLVALAAAATDPRITKAAAIGTLATYVTDEPYTNQRLGTIVPGILRDVGDIAHLAALAAPRRMVIAGGVAGNGKTLTADQLRAAYQPAAQVWGLLKAPDALTITDKTDAAEVIRLLK</sequence>
<evidence type="ECO:0000256" key="1">
    <source>
        <dbReference type="SAM" id="MobiDB-lite"/>
    </source>
</evidence>
<feature type="region of interest" description="Disordered" evidence="1">
    <location>
        <begin position="356"/>
        <end position="378"/>
    </location>
</feature>
<dbReference type="Pfam" id="PF12715">
    <property type="entry name" value="Abhydrolase_7"/>
    <property type="match status" value="1"/>
</dbReference>
<evidence type="ECO:0000313" key="2">
    <source>
        <dbReference type="EMBL" id="OWK43146.1"/>
    </source>
</evidence>
<dbReference type="InterPro" id="IPR050261">
    <property type="entry name" value="FrsA_esterase"/>
</dbReference>
<name>A0A225DZF6_9BACT</name>
<accession>A0A225DZF6</accession>